<name>A0A090L823_STRRB</name>
<reference evidence="2 3" key="1">
    <citation type="submission" date="2014-09" db="EMBL/GenBank/DDBJ databases">
        <authorList>
            <person name="Martin A.A."/>
        </authorList>
    </citation>
    <scope>NUCLEOTIDE SEQUENCE</scope>
    <source>
        <strain evidence="3">ED321</strain>
        <strain evidence="2">ED321 Heterogonic</strain>
    </source>
</reference>
<reference evidence="4" key="2">
    <citation type="submission" date="2020-12" db="UniProtKB">
        <authorList>
            <consortium name="WormBaseParasite"/>
        </authorList>
    </citation>
    <scope>IDENTIFICATION</scope>
</reference>
<feature type="region of interest" description="Disordered" evidence="1">
    <location>
        <begin position="224"/>
        <end position="243"/>
    </location>
</feature>
<dbReference type="RefSeq" id="XP_024503444.1">
    <property type="nucleotide sequence ID" value="XM_024649580.1"/>
</dbReference>
<keyword evidence="3" id="KW-1185">Reference proteome</keyword>
<dbReference type="WBParaSite" id="SRAE_1000249800.1">
    <property type="protein sequence ID" value="SRAE_1000249800.1"/>
    <property type="gene ID" value="WBGene00259113"/>
</dbReference>
<organism evidence="2">
    <name type="scientific">Strongyloides ratti</name>
    <name type="common">Parasitic roundworm</name>
    <dbReference type="NCBI Taxonomy" id="34506"/>
    <lineage>
        <taxon>Eukaryota</taxon>
        <taxon>Metazoa</taxon>
        <taxon>Ecdysozoa</taxon>
        <taxon>Nematoda</taxon>
        <taxon>Chromadorea</taxon>
        <taxon>Rhabditida</taxon>
        <taxon>Tylenchina</taxon>
        <taxon>Panagrolaimomorpha</taxon>
        <taxon>Strongyloidoidea</taxon>
        <taxon>Strongyloididae</taxon>
        <taxon>Strongyloides</taxon>
    </lineage>
</organism>
<evidence type="ECO:0000256" key="1">
    <source>
        <dbReference type="SAM" id="MobiDB-lite"/>
    </source>
</evidence>
<protein>
    <submittedName>
        <fullName evidence="2 4">Uncharacterized protein</fullName>
    </submittedName>
</protein>
<dbReference type="Proteomes" id="UP000035682">
    <property type="component" value="Unplaced"/>
</dbReference>
<dbReference type="CTD" id="36376608"/>
<dbReference type="WormBase" id="SRAE_1000249800">
    <property type="protein sequence ID" value="SRP10254"/>
    <property type="gene ID" value="WBGene00259113"/>
</dbReference>
<dbReference type="GeneID" id="36376608"/>
<sequence length="346" mass="40767">MQSGSVLKKPKDANTLFKKFSTFNEEEKEQNFMRFLGDFYIYENKEIPMENVTDEDLEKAYDKVTFERGKAYTRILMMGQLIDDRKLRELLLSNEENKNMNEIIYQKIISLRKIIENLENVTSSEYPDLCKYIITNLKYKLYDFCHTKFNICDEITELIDNYPSENRIESHKIDLLPKSEKTAIYIDMNKKFHSIVSKFRFNYFQKPENFPGWTEIEKSIKHKDEGELSDVEEDEEEEDEEDDFYNDEKVFLNVESTENLIESKVEGTNNTYELIYINENSTELEQSLQSTIAETTTETSKSLKRSLVDDNKEIEIIGYGKSAKYDNNCDSTQNEIECISLSSDDE</sequence>
<dbReference type="EMBL" id="LN609528">
    <property type="protein sequence ID" value="CEF64243.1"/>
    <property type="molecule type" value="Genomic_DNA"/>
</dbReference>
<evidence type="ECO:0000313" key="2">
    <source>
        <dbReference type="EMBL" id="CEF64243.1"/>
    </source>
</evidence>
<proteinExistence type="predicted"/>
<evidence type="ECO:0000313" key="4">
    <source>
        <dbReference type="WBParaSite" id="SRAE_1000249800.1"/>
    </source>
</evidence>
<evidence type="ECO:0000313" key="5">
    <source>
        <dbReference type="WormBase" id="SRAE_1000249800"/>
    </source>
</evidence>
<evidence type="ECO:0000313" key="3">
    <source>
        <dbReference type="Proteomes" id="UP000035682"/>
    </source>
</evidence>
<accession>A0A090L823</accession>
<feature type="compositionally biased region" description="Acidic residues" evidence="1">
    <location>
        <begin position="227"/>
        <end position="243"/>
    </location>
</feature>
<dbReference type="AlphaFoldDB" id="A0A090L823"/>
<gene>
    <name evidence="2 4 5" type="ORF">SRAE_1000249800</name>
</gene>
<dbReference type="STRING" id="34506.A0A090L823"/>